<dbReference type="EMBL" id="MLIH01000033">
    <property type="protein sequence ID" value="OHU07398.1"/>
    <property type="molecule type" value="Genomic_DNA"/>
</dbReference>
<dbReference type="Pfam" id="PF00392">
    <property type="entry name" value="GntR"/>
    <property type="match status" value="1"/>
</dbReference>
<dbReference type="SUPFAM" id="SSF48008">
    <property type="entry name" value="GntR ligand-binding domain-like"/>
    <property type="match status" value="1"/>
</dbReference>
<dbReference type="InterPro" id="IPR036390">
    <property type="entry name" value="WH_DNA-bd_sf"/>
</dbReference>
<keyword evidence="1" id="KW-0805">Transcription regulation</keyword>
<organism evidence="5 6">
    <name type="scientific">Mycobacteroides saopaulense</name>
    <dbReference type="NCBI Taxonomy" id="1578165"/>
    <lineage>
        <taxon>Bacteria</taxon>
        <taxon>Bacillati</taxon>
        <taxon>Actinomycetota</taxon>
        <taxon>Actinomycetes</taxon>
        <taxon>Mycobacteriales</taxon>
        <taxon>Mycobacteriaceae</taxon>
        <taxon>Mycobacteroides</taxon>
    </lineage>
</organism>
<dbReference type="PANTHER" id="PTHR43537">
    <property type="entry name" value="TRANSCRIPTIONAL REGULATOR, GNTR FAMILY"/>
    <property type="match status" value="1"/>
</dbReference>
<evidence type="ECO:0000256" key="1">
    <source>
        <dbReference type="ARBA" id="ARBA00023015"/>
    </source>
</evidence>
<evidence type="ECO:0000313" key="6">
    <source>
        <dbReference type="Proteomes" id="UP000179621"/>
    </source>
</evidence>
<sequence length="241" mass="26212">MSAKAPDVIAGTLRRRILSGALLPGDSLPPEAELISQFGVSRETVRMALRLLEAEGLTAARQGRAGVRICHPEPEQVARSLVQLLTLTGSTWGDLLAFRKMLEPSATGYVAEFASEDERQAILAAAQRGIAPDGSGYHEFHELVVRASGNAILTTVLAAIEQAVRWAAAEQRISQFDREEAARSHREIAKAIAAGDRKLAERRMGQHLDAAQRHVEASGLSGEPMIPPERWSVEDVSIPWR</sequence>
<dbReference type="PROSITE" id="PS50949">
    <property type="entry name" value="HTH_GNTR"/>
    <property type="match status" value="1"/>
</dbReference>
<keyword evidence="2" id="KW-0238">DNA-binding</keyword>
<evidence type="ECO:0000256" key="2">
    <source>
        <dbReference type="ARBA" id="ARBA00023125"/>
    </source>
</evidence>
<evidence type="ECO:0000313" key="5">
    <source>
        <dbReference type="EMBL" id="OHU07398.1"/>
    </source>
</evidence>
<comment type="caution">
    <text evidence="5">The sequence shown here is derived from an EMBL/GenBank/DDBJ whole genome shotgun (WGS) entry which is preliminary data.</text>
</comment>
<accession>A0ABX3BWN6</accession>
<dbReference type="InterPro" id="IPR011711">
    <property type="entry name" value="GntR_C"/>
</dbReference>
<dbReference type="Gene3D" id="1.10.10.10">
    <property type="entry name" value="Winged helix-like DNA-binding domain superfamily/Winged helix DNA-binding domain"/>
    <property type="match status" value="1"/>
</dbReference>
<dbReference type="SMART" id="SM00345">
    <property type="entry name" value="HTH_GNTR"/>
    <property type="match status" value="1"/>
</dbReference>
<name>A0ABX3BWN6_9MYCO</name>
<dbReference type="SMART" id="SM00895">
    <property type="entry name" value="FCD"/>
    <property type="match status" value="1"/>
</dbReference>
<dbReference type="Pfam" id="PF07729">
    <property type="entry name" value="FCD"/>
    <property type="match status" value="1"/>
</dbReference>
<evidence type="ECO:0000259" key="4">
    <source>
        <dbReference type="PROSITE" id="PS50949"/>
    </source>
</evidence>
<dbReference type="Proteomes" id="UP000179621">
    <property type="component" value="Unassembled WGS sequence"/>
</dbReference>
<proteinExistence type="predicted"/>
<dbReference type="InterPro" id="IPR008920">
    <property type="entry name" value="TF_FadR/GntR_C"/>
</dbReference>
<evidence type="ECO:0000256" key="3">
    <source>
        <dbReference type="ARBA" id="ARBA00023163"/>
    </source>
</evidence>
<dbReference type="InterPro" id="IPR000524">
    <property type="entry name" value="Tscrpt_reg_HTH_GntR"/>
</dbReference>
<dbReference type="PRINTS" id="PR00035">
    <property type="entry name" value="HTHGNTR"/>
</dbReference>
<dbReference type="PANTHER" id="PTHR43537:SF5">
    <property type="entry name" value="UXU OPERON TRANSCRIPTIONAL REGULATOR"/>
    <property type="match status" value="1"/>
</dbReference>
<dbReference type="InterPro" id="IPR036388">
    <property type="entry name" value="WH-like_DNA-bd_sf"/>
</dbReference>
<dbReference type="Gene3D" id="1.20.120.530">
    <property type="entry name" value="GntR ligand-binding domain-like"/>
    <property type="match status" value="1"/>
</dbReference>
<keyword evidence="3" id="KW-0804">Transcription</keyword>
<gene>
    <name evidence="5" type="ORF">BKG73_19330</name>
</gene>
<dbReference type="SUPFAM" id="SSF46785">
    <property type="entry name" value="Winged helix' DNA-binding domain"/>
    <property type="match status" value="1"/>
</dbReference>
<keyword evidence="6" id="KW-1185">Reference proteome</keyword>
<feature type="domain" description="HTH gntR-type" evidence="4">
    <location>
        <begin position="3"/>
        <end position="72"/>
    </location>
</feature>
<reference evidence="5 6" key="1">
    <citation type="submission" date="2016-10" db="EMBL/GenBank/DDBJ databases">
        <title>Evaluation of Human, Animal and Environmental Mycobacterium chelonae Isolates by Core Genome Phylogenomic Analysis, Targeted Gene Comparison, and Anti-microbial Susceptibility Patterns: A Tale of Mistaken Identities.</title>
        <authorList>
            <person name="Fogelson S.B."/>
            <person name="Camus A.C."/>
            <person name="Lorenz W."/>
            <person name="Vasireddy R."/>
            <person name="Vasireddy S."/>
            <person name="Smith T."/>
            <person name="Brown-Elliott B.A."/>
            <person name="Wallace R.J.Jr."/>
            <person name="Hasan N.A."/>
            <person name="Reischl U."/>
            <person name="Sanchez S."/>
        </authorList>
    </citation>
    <scope>NUCLEOTIDE SEQUENCE [LARGE SCALE GENOMIC DNA]</scope>
    <source>
        <strain evidence="5 6">8528</strain>
    </source>
</reference>
<dbReference type="CDD" id="cd07377">
    <property type="entry name" value="WHTH_GntR"/>
    <property type="match status" value="1"/>
</dbReference>
<protein>
    <recommendedName>
        <fullName evidence="4">HTH gntR-type domain-containing protein</fullName>
    </recommendedName>
</protein>